<proteinExistence type="predicted"/>
<reference evidence="2" key="2">
    <citation type="submission" date="2020-06" db="EMBL/GenBank/DDBJ databases">
        <title>Helianthus annuus Genome sequencing and assembly Release 2.</title>
        <authorList>
            <person name="Gouzy J."/>
            <person name="Langlade N."/>
            <person name="Munos S."/>
        </authorList>
    </citation>
    <scope>NUCLEOTIDE SEQUENCE</scope>
    <source>
        <tissue evidence="2">Leaves</tissue>
    </source>
</reference>
<dbReference type="Gramene" id="mRNA:HanXRQr2_Chr15g0713661">
    <property type="protein sequence ID" value="mRNA:HanXRQr2_Chr15g0713661"/>
    <property type="gene ID" value="HanXRQr2_Chr15g0713661"/>
</dbReference>
<protein>
    <submittedName>
        <fullName evidence="2">Uncharacterized protein</fullName>
    </submittedName>
</protein>
<evidence type="ECO:0000313" key="3">
    <source>
        <dbReference type="Proteomes" id="UP000215914"/>
    </source>
</evidence>
<dbReference type="AlphaFoldDB" id="A0A9K3E3J6"/>
<dbReference type="EMBL" id="MNCJ02000330">
    <property type="protein sequence ID" value="KAF5766291.1"/>
    <property type="molecule type" value="Genomic_DNA"/>
</dbReference>
<evidence type="ECO:0000313" key="2">
    <source>
        <dbReference type="EMBL" id="KAF5766291.1"/>
    </source>
</evidence>
<feature type="signal peptide" evidence="1">
    <location>
        <begin position="1"/>
        <end position="22"/>
    </location>
</feature>
<keyword evidence="1" id="KW-0732">Signal</keyword>
<keyword evidence="3" id="KW-1185">Reference proteome</keyword>
<name>A0A9K3E3J6_HELAN</name>
<accession>A0A9K3E3J6</accession>
<feature type="chain" id="PRO_5039896397" evidence="1">
    <location>
        <begin position="23"/>
        <end position="65"/>
    </location>
</feature>
<reference evidence="2" key="1">
    <citation type="journal article" date="2017" name="Nature">
        <title>The sunflower genome provides insights into oil metabolism, flowering and Asterid evolution.</title>
        <authorList>
            <person name="Badouin H."/>
            <person name="Gouzy J."/>
            <person name="Grassa C.J."/>
            <person name="Murat F."/>
            <person name="Staton S.E."/>
            <person name="Cottret L."/>
            <person name="Lelandais-Briere C."/>
            <person name="Owens G.L."/>
            <person name="Carrere S."/>
            <person name="Mayjonade B."/>
            <person name="Legrand L."/>
            <person name="Gill N."/>
            <person name="Kane N.C."/>
            <person name="Bowers J.E."/>
            <person name="Hubner S."/>
            <person name="Bellec A."/>
            <person name="Berard A."/>
            <person name="Berges H."/>
            <person name="Blanchet N."/>
            <person name="Boniface M.C."/>
            <person name="Brunel D."/>
            <person name="Catrice O."/>
            <person name="Chaidir N."/>
            <person name="Claudel C."/>
            <person name="Donnadieu C."/>
            <person name="Faraut T."/>
            <person name="Fievet G."/>
            <person name="Helmstetter N."/>
            <person name="King M."/>
            <person name="Knapp S.J."/>
            <person name="Lai Z."/>
            <person name="Le Paslier M.C."/>
            <person name="Lippi Y."/>
            <person name="Lorenzon L."/>
            <person name="Mandel J.R."/>
            <person name="Marage G."/>
            <person name="Marchand G."/>
            <person name="Marquand E."/>
            <person name="Bret-Mestries E."/>
            <person name="Morien E."/>
            <person name="Nambeesan S."/>
            <person name="Nguyen T."/>
            <person name="Pegot-Espagnet P."/>
            <person name="Pouilly N."/>
            <person name="Raftis F."/>
            <person name="Sallet E."/>
            <person name="Schiex T."/>
            <person name="Thomas J."/>
            <person name="Vandecasteele C."/>
            <person name="Vares D."/>
            <person name="Vear F."/>
            <person name="Vautrin S."/>
            <person name="Crespi M."/>
            <person name="Mangin B."/>
            <person name="Burke J.M."/>
            <person name="Salse J."/>
            <person name="Munos S."/>
            <person name="Vincourt P."/>
            <person name="Rieseberg L.H."/>
            <person name="Langlade N.B."/>
        </authorList>
    </citation>
    <scope>NUCLEOTIDE SEQUENCE</scope>
    <source>
        <tissue evidence="2">Leaves</tissue>
    </source>
</reference>
<dbReference type="Proteomes" id="UP000215914">
    <property type="component" value="Unassembled WGS sequence"/>
</dbReference>
<evidence type="ECO:0000256" key="1">
    <source>
        <dbReference type="SAM" id="SignalP"/>
    </source>
</evidence>
<sequence>MLVRRGLILMFLCLIRFIGGIAQSFLKCKENDYEAEYRAVNAEAKIKLLTKTSNELKFIGEGGNA</sequence>
<organism evidence="2 3">
    <name type="scientific">Helianthus annuus</name>
    <name type="common">Common sunflower</name>
    <dbReference type="NCBI Taxonomy" id="4232"/>
    <lineage>
        <taxon>Eukaryota</taxon>
        <taxon>Viridiplantae</taxon>
        <taxon>Streptophyta</taxon>
        <taxon>Embryophyta</taxon>
        <taxon>Tracheophyta</taxon>
        <taxon>Spermatophyta</taxon>
        <taxon>Magnoliopsida</taxon>
        <taxon>eudicotyledons</taxon>
        <taxon>Gunneridae</taxon>
        <taxon>Pentapetalae</taxon>
        <taxon>asterids</taxon>
        <taxon>campanulids</taxon>
        <taxon>Asterales</taxon>
        <taxon>Asteraceae</taxon>
        <taxon>Asteroideae</taxon>
        <taxon>Heliantheae alliance</taxon>
        <taxon>Heliantheae</taxon>
        <taxon>Helianthus</taxon>
    </lineage>
</organism>
<comment type="caution">
    <text evidence="2">The sequence shown here is derived from an EMBL/GenBank/DDBJ whole genome shotgun (WGS) entry which is preliminary data.</text>
</comment>
<gene>
    <name evidence="2" type="ORF">HanXRQr2_Chr15g0713661</name>
</gene>